<dbReference type="InterPro" id="IPR057325">
    <property type="entry name" value="DeaD_dimer"/>
</dbReference>
<keyword evidence="17" id="KW-1185">Reference proteome</keyword>
<dbReference type="Pfam" id="PF00270">
    <property type="entry name" value="DEAD"/>
    <property type="match status" value="1"/>
</dbReference>
<dbReference type="GO" id="GO:0005829">
    <property type="term" value="C:cytosol"/>
    <property type="evidence" value="ECO:0007669"/>
    <property type="project" value="TreeGrafter"/>
</dbReference>
<comment type="similarity">
    <text evidence="8 12">Belongs to the DEAD box helicase family.</text>
</comment>
<dbReference type="Proteomes" id="UP000010420">
    <property type="component" value="Unassembled WGS sequence"/>
</dbReference>
<dbReference type="PATRIC" id="fig|545697.3.peg.1122"/>
<dbReference type="GO" id="GO:0003724">
    <property type="term" value="F:RNA helicase activity"/>
    <property type="evidence" value="ECO:0007669"/>
    <property type="project" value="UniProtKB-EC"/>
</dbReference>
<dbReference type="InterPro" id="IPR000629">
    <property type="entry name" value="RNA-helicase_DEAD-box_CS"/>
</dbReference>
<dbReference type="GO" id="GO:0016787">
    <property type="term" value="F:hydrolase activity"/>
    <property type="evidence" value="ECO:0007669"/>
    <property type="project" value="UniProtKB-KW"/>
</dbReference>
<organism evidence="16 17">
    <name type="scientific">Clostridium celatum DSM 1785</name>
    <dbReference type="NCBI Taxonomy" id="545697"/>
    <lineage>
        <taxon>Bacteria</taxon>
        <taxon>Bacillati</taxon>
        <taxon>Bacillota</taxon>
        <taxon>Clostridia</taxon>
        <taxon>Eubacteriales</taxon>
        <taxon>Clostridiaceae</taxon>
        <taxon>Clostridium</taxon>
    </lineage>
</organism>
<evidence type="ECO:0000256" key="7">
    <source>
        <dbReference type="ARBA" id="ARBA00023016"/>
    </source>
</evidence>
<dbReference type="CDD" id="cd18787">
    <property type="entry name" value="SF2_C_DEAD"/>
    <property type="match status" value="1"/>
</dbReference>
<dbReference type="PROSITE" id="PS00039">
    <property type="entry name" value="DEAD_ATP_HELICASE"/>
    <property type="match status" value="1"/>
</dbReference>
<gene>
    <name evidence="16" type="ORF">HMPREF0216_01142</name>
</gene>
<evidence type="ECO:0000256" key="10">
    <source>
        <dbReference type="ARBA" id="ARBA00067932"/>
    </source>
</evidence>
<comment type="catalytic activity">
    <reaction evidence="9">
        <text>ATP + H2O = ADP + phosphate + H(+)</text>
        <dbReference type="Rhea" id="RHEA:13065"/>
        <dbReference type="ChEBI" id="CHEBI:15377"/>
        <dbReference type="ChEBI" id="CHEBI:15378"/>
        <dbReference type="ChEBI" id="CHEBI:30616"/>
        <dbReference type="ChEBI" id="CHEBI:43474"/>
        <dbReference type="ChEBI" id="CHEBI:456216"/>
        <dbReference type="EC" id="3.6.4.13"/>
    </reaction>
</comment>
<dbReference type="SMART" id="SM00487">
    <property type="entry name" value="DEXDc"/>
    <property type="match status" value="1"/>
</dbReference>
<comment type="caution">
    <text evidence="16">The sequence shown here is derived from an EMBL/GenBank/DDBJ whole genome shotgun (WGS) entry which is preliminary data.</text>
</comment>
<dbReference type="EC" id="3.6.4.13" evidence="1"/>
<dbReference type="Pfam" id="PF03880">
    <property type="entry name" value="DbpA"/>
    <property type="match status" value="1"/>
</dbReference>
<evidence type="ECO:0000256" key="3">
    <source>
        <dbReference type="ARBA" id="ARBA00022741"/>
    </source>
</evidence>
<evidence type="ECO:0000256" key="11">
    <source>
        <dbReference type="PROSITE-ProRule" id="PRU00552"/>
    </source>
</evidence>
<evidence type="ECO:0000313" key="17">
    <source>
        <dbReference type="Proteomes" id="UP000010420"/>
    </source>
</evidence>
<dbReference type="Pfam" id="PF25399">
    <property type="entry name" value="DeaD_dimer"/>
    <property type="match status" value="1"/>
</dbReference>
<dbReference type="InterPro" id="IPR014014">
    <property type="entry name" value="RNA_helicase_DEAD_Q_motif"/>
</dbReference>
<feature type="domain" description="DEAD-box RNA helicase Q" evidence="15">
    <location>
        <begin position="11"/>
        <end position="39"/>
    </location>
</feature>
<evidence type="ECO:0000259" key="15">
    <source>
        <dbReference type="PROSITE" id="PS51195"/>
    </source>
</evidence>
<dbReference type="InterPro" id="IPR044742">
    <property type="entry name" value="DEAD/DEAH_RhlB"/>
</dbReference>
<dbReference type="Gene3D" id="3.40.50.300">
    <property type="entry name" value="P-loop containing nucleotide triphosphate hydrolases"/>
    <property type="match status" value="2"/>
</dbReference>
<evidence type="ECO:0000256" key="5">
    <source>
        <dbReference type="ARBA" id="ARBA00022806"/>
    </source>
</evidence>
<dbReference type="PANTHER" id="PTHR47963">
    <property type="entry name" value="DEAD-BOX ATP-DEPENDENT RNA HELICASE 47, MITOCHONDRIAL"/>
    <property type="match status" value="1"/>
</dbReference>
<reference evidence="16 17" key="1">
    <citation type="submission" date="2012-05" db="EMBL/GenBank/DDBJ databases">
        <authorList>
            <person name="Weinstock G."/>
            <person name="Sodergren E."/>
            <person name="Lobos E.A."/>
            <person name="Fulton L."/>
            <person name="Fulton R."/>
            <person name="Courtney L."/>
            <person name="Fronick C."/>
            <person name="O'Laughlin M."/>
            <person name="Godfrey J."/>
            <person name="Wilson R.M."/>
            <person name="Miner T."/>
            <person name="Farmer C."/>
            <person name="Delehaunty K."/>
            <person name="Cordes M."/>
            <person name="Minx P."/>
            <person name="Tomlinson C."/>
            <person name="Chen J."/>
            <person name="Wollam A."/>
            <person name="Pepin K.H."/>
            <person name="Bhonagiri V."/>
            <person name="Zhang X."/>
            <person name="Suruliraj S."/>
            <person name="Warren W."/>
            <person name="Mitreva M."/>
            <person name="Mardis E.R."/>
            <person name="Wilson R.K."/>
        </authorList>
    </citation>
    <scope>NUCLEOTIDE SEQUENCE [LARGE SCALE GENOMIC DNA]</scope>
    <source>
        <strain evidence="16 17">DSM 1785</strain>
    </source>
</reference>
<dbReference type="GO" id="GO:0005840">
    <property type="term" value="C:ribosome"/>
    <property type="evidence" value="ECO:0007669"/>
    <property type="project" value="TreeGrafter"/>
</dbReference>
<keyword evidence="6 12" id="KW-0067">ATP-binding</keyword>
<keyword evidence="2" id="KW-0963">Cytoplasm</keyword>
<dbReference type="GO" id="GO:0005524">
    <property type="term" value="F:ATP binding"/>
    <property type="evidence" value="ECO:0007669"/>
    <property type="project" value="UniProtKB-KW"/>
</dbReference>
<dbReference type="InterPro" id="IPR011545">
    <property type="entry name" value="DEAD/DEAH_box_helicase_dom"/>
</dbReference>
<feature type="domain" description="Helicase ATP-binding" evidence="13">
    <location>
        <begin position="42"/>
        <end position="210"/>
    </location>
</feature>
<dbReference type="Gene3D" id="3.30.70.330">
    <property type="match status" value="1"/>
</dbReference>
<keyword evidence="3 12" id="KW-0547">Nucleotide-binding</keyword>
<dbReference type="Pfam" id="PF00271">
    <property type="entry name" value="Helicase_C"/>
    <property type="match status" value="1"/>
</dbReference>
<evidence type="ECO:0000256" key="4">
    <source>
        <dbReference type="ARBA" id="ARBA00022801"/>
    </source>
</evidence>
<feature type="short sequence motif" description="Q motif" evidence="11">
    <location>
        <begin position="11"/>
        <end position="39"/>
    </location>
</feature>
<evidence type="ECO:0000259" key="13">
    <source>
        <dbReference type="PROSITE" id="PS51192"/>
    </source>
</evidence>
<evidence type="ECO:0000259" key="14">
    <source>
        <dbReference type="PROSITE" id="PS51194"/>
    </source>
</evidence>
<evidence type="ECO:0000256" key="1">
    <source>
        <dbReference type="ARBA" id="ARBA00012552"/>
    </source>
</evidence>
<dbReference type="GO" id="GO:0009409">
    <property type="term" value="P:response to cold"/>
    <property type="evidence" value="ECO:0007669"/>
    <property type="project" value="TreeGrafter"/>
</dbReference>
<dbReference type="eggNOG" id="COG0513">
    <property type="taxonomic scope" value="Bacteria"/>
</dbReference>
<evidence type="ECO:0000256" key="12">
    <source>
        <dbReference type="RuleBase" id="RU000492"/>
    </source>
</evidence>
<dbReference type="PROSITE" id="PS51194">
    <property type="entry name" value="HELICASE_CTER"/>
    <property type="match status" value="1"/>
</dbReference>
<keyword evidence="4 12" id="KW-0378">Hydrolase</keyword>
<dbReference type="AlphaFoldDB" id="L1QJZ7"/>
<dbReference type="SMART" id="SM00490">
    <property type="entry name" value="HELICc"/>
    <property type="match status" value="1"/>
</dbReference>
<feature type="domain" description="Helicase C-terminal" evidence="14">
    <location>
        <begin position="222"/>
        <end position="383"/>
    </location>
</feature>
<accession>L1QJZ7</accession>
<dbReference type="InterPro" id="IPR027417">
    <property type="entry name" value="P-loop_NTPase"/>
</dbReference>
<dbReference type="GO" id="GO:0033592">
    <property type="term" value="F:RNA strand annealing activity"/>
    <property type="evidence" value="ECO:0007669"/>
    <property type="project" value="TreeGrafter"/>
</dbReference>
<dbReference type="InterPro" id="IPR012677">
    <property type="entry name" value="Nucleotide-bd_a/b_plait_sf"/>
</dbReference>
<dbReference type="PANTHER" id="PTHR47963:SF5">
    <property type="entry name" value="DEAD-BOX ATP-DEPENDENT RNA HELICASE CSHA"/>
    <property type="match status" value="1"/>
</dbReference>
<keyword evidence="5 12" id="KW-0347">Helicase</keyword>
<evidence type="ECO:0000256" key="2">
    <source>
        <dbReference type="ARBA" id="ARBA00022490"/>
    </source>
</evidence>
<dbReference type="PROSITE" id="PS51192">
    <property type="entry name" value="HELICASE_ATP_BIND_1"/>
    <property type="match status" value="1"/>
</dbReference>
<dbReference type="InterPro" id="IPR014001">
    <property type="entry name" value="Helicase_ATP-bd"/>
</dbReference>
<dbReference type="CDD" id="cd12252">
    <property type="entry name" value="RRM_DbpA"/>
    <property type="match status" value="1"/>
</dbReference>
<evidence type="ECO:0000313" key="16">
    <source>
        <dbReference type="EMBL" id="EKY27897.1"/>
    </source>
</evidence>
<dbReference type="FunFam" id="3.40.50.300:FF:000108">
    <property type="entry name" value="ATP-dependent RNA helicase RhlE"/>
    <property type="match status" value="1"/>
</dbReference>
<dbReference type="InterPro" id="IPR001650">
    <property type="entry name" value="Helicase_C-like"/>
</dbReference>
<dbReference type="InterPro" id="IPR005580">
    <property type="entry name" value="DbpA/CsdA_RNA-bd_dom"/>
</dbReference>
<evidence type="ECO:0000256" key="6">
    <source>
        <dbReference type="ARBA" id="ARBA00022840"/>
    </source>
</evidence>
<evidence type="ECO:0000256" key="8">
    <source>
        <dbReference type="ARBA" id="ARBA00038437"/>
    </source>
</evidence>
<name>L1QJZ7_9CLOT</name>
<dbReference type="InterPro" id="IPR050547">
    <property type="entry name" value="DEAD_box_RNA_helicases"/>
</dbReference>
<dbReference type="CDD" id="cd00268">
    <property type="entry name" value="DEADc"/>
    <property type="match status" value="1"/>
</dbReference>
<proteinExistence type="inferred from homology"/>
<keyword evidence="7" id="KW-0346">Stress response</keyword>
<sequence length="542" mass="60662">MKKRGYYMTNLTFNDLGLKETLVKAIDDLGFTTPSQIQAEAIPVALAGNDLIGQAQTGTGKTAAFGLPMINNLTVKNAIGSIILAPTRELAIQVHDELVKLTKYEKLNIVAVYGGAPIHLQARDLKKANIVVGTPGRVLDHIRRGNLPLSSVEFLVLDEADEMLNMGFIDDMEEIMKSIPEERQTLLFSATMPPQIKKLSKKYLKDDAKHVAIAKKEMTGSTIKQNFFEVHNSQRLEALCRLIDFDNPTAGIIFCRTKKGVDDLVAAMQARGYMVEGMHGDMSQVQRMKTLAKFKNGSLKFLVATDVAARGIDVDGVTHVFNYELPQDVESYVHRIGRTGRAGREGTAYSIITPREFGFLKQIKNVTKSNIEKRPVPTVQEIYNTKFETMANKISSIIEAEDYSNFVDIATQLNEKYDAVKVIASLMQSQFKTQLSFEYENDKLEAPAPVKNEDDVRLFFSAGRRDGLTIKTLINYIKDNAKVGASQIRDIDIMENFAFVNIENSVHRQVLEKCTGGKINKRRVNVEVSTNNKSKNKRRKSR</sequence>
<dbReference type="EMBL" id="AMEZ01000029">
    <property type="protein sequence ID" value="EKY27897.1"/>
    <property type="molecule type" value="Genomic_DNA"/>
</dbReference>
<dbReference type="PROSITE" id="PS51195">
    <property type="entry name" value="Q_MOTIF"/>
    <property type="match status" value="1"/>
</dbReference>
<evidence type="ECO:0000256" key="9">
    <source>
        <dbReference type="ARBA" id="ARBA00047984"/>
    </source>
</evidence>
<dbReference type="HOGENOM" id="CLU_003041_21_1_9"/>
<protein>
    <recommendedName>
        <fullName evidence="10">ATP-dependent RNA helicase CshA</fullName>
        <ecNumber evidence="1">3.6.4.13</ecNumber>
    </recommendedName>
</protein>
<dbReference type="SUPFAM" id="SSF52540">
    <property type="entry name" value="P-loop containing nucleoside triphosphate hydrolases"/>
    <property type="match status" value="1"/>
</dbReference>
<dbReference type="STRING" id="545697.HMPREF0216_01142"/>